<dbReference type="eggNOG" id="COG0655">
    <property type="taxonomic scope" value="Bacteria"/>
</dbReference>
<dbReference type="HOGENOM" id="CLU_050993_4_1_7"/>
<keyword evidence="1" id="KW-0285">Flavoprotein</keyword>
<sequence length="207" mass="23614">MSLLSEPLTVHSISCSPRAGGNSDKAAELFADGFAAAGGADILHLRRYDIRPCTSCYRCEHDPDGWCFLEDMDQSACIFRLLQEAPALHFASPVYFYHVPAHFKALIDRTQRFWLLRERGDARMLQLPRRKAWVTMIAGRRRGEKLFEGSLLTLKYFLKSFNIDMQEPLLLTGLDDAEALERQPETLQQITAYGRQAAEAFLRSDER</sequence>
<accession>Q314R0</accession>
<evidence type="ECO:0000256" key="1">
    <source>
        <dbReference type="ARBA" id="ARBA00022630"/>
    </source>
</evidence>
<dbReference type="Pfam" id="PF03358">
    <property type="entry name" value="FMN_red"/>
    <property type="match status" value="1"/>
</dbReference>
<dbReference type="InterPro" id="IPR051796">
    <property type="entry name" value="ISF_SsuE-like"/>
</dbReference>
<dbReference type="KEGG" id="dde:Dde_0785"/>
<dbReference type="Proteomes" id="UP000002710">
    <property type="component" value="Chromosome"/>
</dbReference>
<evidence type="ECO:0000313" key="5">
    <source>
        <dbReference type="Proteomes" id="UP000002710"/>
    </source>
</evidence>
<evidence type="ECO:0000259" key="3">
    <source>
        <dbReference type="Pfam" id="PF03358"/>
    </source>
</evidence>
<dbReference type="GO" id="GO:0016491">
    <property type="term" value="F:oxidoreductase activity"/>
    <property type="evidence" value="ECO:0007669"/>
    <property type="project" value="InterPro"/>
</dbReference>
<dbReference type="PANTHER" id="PTHR43278">
    <property type="entry name" value="NAD(P)H-DEPENDENT FMN-CONTAINING OXIDOREDUCTASE YWQN-RELATED"/>
    <property type="match status" value="1"/>
</dbReference>
<feature type="domain" description="NADPH-dependent FMN reductase-like" evidence="3">
    <location>
        <begin position="10"/>
        <end position="120"/>
    </location>
</feature>
<dbReference type="InterPro" id="IPR005025">
    <property type="entry name" value="FMN_Rdtase-like_dom"/>
</dbReference>
<dbReference type="RefSeq" id="WP_011366849.1">
    <property type="nucleotide sequence ID" value="NC_007519.1"/>
</dbReference>
<dbReference type="AlphaFoldDB" id="Q314R0"/>
<keyword evidence="2" id="KW-0288">FMN</keyword>
<dbReference type="PANTHER" id="PTHR43278:SF2">
    <property type="entry name" value="IRON-SULFUR FLAVOPROTEIN"/>
    <property type="match status" value="1"/>
</dbReference>
<gene>
    <name evidence="4" type="ordered locus">Dde_0785</name>
</gene>
<keyword evidence="5" id="KW-1185">Reference proteome</keyword>
<protein>
    <submittedName>
        <fullName evidence="4">NADPH-dependent FMN reductase</fullName>
    </submittedName>
</protein>
<proteinExistence type="predicted"/>
<dbReference type="SUPFAM" id="SSF52218">
    <property type="entry name" value="Flavoproteins"/>
    <property type="match status" value="1"/>
</dbReference>
<evidence type="ECO:0000256" key="2">
    <source>
        <dbReference type="ARBA" id="ARBA00022643"/>
    </source>
</evidence>
<evidence type="ECO:0000313" key="4">
    <source>
        <dbReference type="EMBL" id="ABB37586.1"/>
    </source>
</evidence>
<dbReference type="STRING" id="207559.Dde_0785"/>
<dbReference type="Gene3D" id="3.40.50.360">
    <property type="match status" value="1"/>
</dbReference>
<reference evidence="4 5" key="1">
    <citation type="journal article" date="2011" name="J. Bacteriol.">
        <title>Complete genome sequence and updated annotation of Desulfovibrio alaskensis G20.</title>
        <authorList>
            <person name="Hauser L.J."/>
            <person name="Land M.L."/>
            <person name="Brown S.D."/>
            <person name="Larimer F."/>
            <person name="Keller K.L."/>
            <person name="Rapp-Giles B.J."/>
            <person name="Price M.N."/>
            <person name="Lin M."/>
            <person name="Bruce D.C."/>
            <person name="Detter J.C."/>
            <person name="Tapia R."/>
            <person name="Han C.S."/>
            <person name="Goodwin L.A."/>
            <person name="Cheng J.F."/>
            <person name="Pitluck S."/>
            <person name="Copeland A."/>
            <person name="Lucas S."/>
            <person name="Nolan M."/>
            <person name="Lapidus A.L."/>
            <person name="Palumbo A.V."/>
            <person name="Wall J.D."/>
        </authorList>
    </citation>
    <scope>NUCLEOTIDE SEQUENCE [LARGE SCALE GENOMIC DNA]</scope>
    <source>
        <strain evidence="5">ATCC BAA 1058 / DSM 17464 / G20</strain>
    </source>
</reference>
<name>Q314R0_OLEA2</name>
<dbReference type="InterPro" id="IPR029039">
    <property type="entry name" value="Flavoprotein-like_sf"/>
</dbReference>
<dbReference type="EMBL" id="CP000112">
    <property type="protein sequence ID" value="ABB37586.1"/>
    <property type="molecule type" value="Genomic_DNA"/>
</dbReference>
<organism evidence="4 5">
    <name type="scientific">Oleidesulfovibrio alaskensis (strain ATCC BAA-1058 / DSM 17464 / G20)</name>
    <name type="common">Desulfovibrio alaskensis</name>
    <dbReference type="NCBI Taxonomy" id="207559"/>
    <lineage>
        <taxon>Bacteria</taxon>
        <taxon>Pseudomonadati</taxon>
        <taxon>Thermodesulfobacteriota</taxon>
        <taxon>Desulfovibrionia</taxon>
        <taxon>Desulfovibrionales</taxon>
        <taxon>Desulfovibrionaceae</taxon>
        <taxon>Oleidesulfovibrio</taxon>
    </lineage>
</organism>